<comment type="caution">
    <text evidence="2">The sequence shown here is derived from an EMBL/GenBank/DDBJ whole genome shotgun (WGS) entry which is preliminary data.</text>
</comment>
<sequence>MKEMMLGIAASMFFAVTFILNRSMELSGGSWLWSSSLRFLFMVPFLVVIVLARKNMKQVLLEMIKNPLPWLGWSFIGFVLFYAPITYAAVYGPGWLVAGTWQLTIVAGTLLGPLFSRKVMTPSGMKTVRQRIPLLSLCISIFILSGVILIQTPNAQGLTPTLVLSGIIPVVLAAFSYPLGNRKMMEVCDGKLDTFQRVFGMTIATVPFWLLIAFAGYLQEGMPSSSQVFQSLIVAICSGIVATTLFFIATDRVRNHQGKLASVEATQSTQVLFVMAGEVMLFSSPLPKGTALLGLGIIVIGMVLHSLNQAGIGKKLHSTITAITKSEHQEGAPFKK</sequence>
<gene>
    <name evidence="2" type="ORF">AAEO50_03620</name>
</gene>
<reference evidence="2 3" key="1">
    <citation type="submission" date="2024-04" db="EMBL/GenBank/DDBJ databases">
        <title>Bacillus oryzaecorticis sp. nov., a moderately halophilic bacterium isolated from rice husks.</title>
        <authorList>
            <person name="Zhu H.-S."/>
        </authorList>
    </citation>
    <scope>NUCLEOTIDE SEQUENCE [LARGE SCALE GENOMIC DNA]</scope>
    <source>
        <strain evidence="2 3">ZC255</strain>
    </source>
</reference>
<proteinExistence type="predicted"/>
<feature type="transmembrane region" description="Helical" evidence="1">
    <location>
        <begin position="158"/>
        <end position="177"/>
    </location>
</feature>
<feature type="transmembrane region" description="Helical" evidence="1">
    <location>
        <begin position="289"/>
        <end position="307"/>
    </location>
</feature>
<evidence type="ECO:0000256" key="1">
    <source>
        <dbReference type="SAM" id="Phobius"/>
    </source>
</evidence>
<keyword evidence="3" id="KW-1185">Reference proteome</keyword>
<dbReference type="RefSeq" id="WP_341980543.1">
    <property type="nucleotide sequence ID" value="NZ_JBBYAF010000005.1"/>
</dbReference>
<name>A0ABU9K7I2_9BACI</name>
<feature type="transmembrane region" description="Helical" evidence="1">
    <location>
        <begin position="229"/>
        <end position="249"/>
    </location>
</feature>
<keyword evidence="1" id="KW-0812">Transmembrane</keyword>
<organism evidence="2 3">
    <name type="scientific">Rossellomorea oryzaecorticis</name>
    <dbReference type="NCBI Taxonomy" id="1396505"/>
    <lineage>
        <taxon>Bacteria</taxon>
        <taxon>Bacillati</taxon>
        <taxon>Bacillota</taxon>
        <taxon>Bacilli</taxon>
        <taxon>Bacillales</taxon>
        <taxon>Bacillaceae</taxon>
        <taxon>Rossellomorea</taxon>
    </lineage>
</organism>
<feature type="transmembrane region" description="Helical" evidence="1">
    <location>
        <begin position="31"/>
        <end position="51"/>
    </location>
</feature>
<keyword evidence="1" id="KW-1133">Transmembrane helix</keyword>
<dbReference type="Pfam" id="PF13536">
    <property type="entry name" value="EmrE"/>
    <property type="match status" value="1"/>
</dbReference>
<dbReference type="EMBL" id="JBBYAF010000005">
    <property type="protein sequence ID" value="MEL3971360.1"/>
    <property type="molecule type" value="Genomic_DNA"/>
</dbReference>
<protein>
    <submittedName>
        <fullName evidence="2">Multidrug resistance efflux transporter family protein</fullName>
    </submittedName>
</protein>
<accession>A0ABU9K7I2</accession>
<keyword evidence="1" id="KW-0472">Membrane</keyword>
<dbReference type="Proteomes" id="UP001389717">
    <property type="component" value="Unassembled WGS sequence"/>
</dbReference>
<feature type="transmembrane region" description="Helical" evidence="1">
    <location>
        <begin position="134"/>
        <end position="152"/>
    </location>
</feature>
<dbReference type="InterPro" id="IPR032713">
    <property type="entry name" value="EmrE"/>
</dbReference>
<evidence type="ECO:0000313" key="3">
    <source>
        <dbReference type="Proteomes" id="UP001389717"/>
    </source>
</evidence>
<feature type="transmembrane region" description="Helical" evidence="1">
    <location>
        <begin position="198"/>
        <end position="217"/>
    </location>
</feature>
<evidence type="ECO:0000313" key="2">
    <source>
        <dbReference type="EMBL" id="MEL3971360.1"/>
    </source>
</evidence>
<feature type="transmembrane region" description="Helical" evidence="1">
    <location>
        <begin position="71"/>
        <end position="89"/>
    </location>
</feature>
<feature type="transmembrane region" description="Helical" evidence="1">
    <location>
        <begin position="95"/>
        <end position="114"/>
    </location>
</feature>